<organism evidence="19 20">
    <name type="scientific">Bowdeniella nasicola</name>
    <dbReference type="NCBI Taxonomy" id="208480"/>
    <lineage>
        <taxon>Bacteria</taxon>
        <taxon>Bacillati</taxon>
        <taxon>Actinomycetota</taxon>
        <taxon>Actinomycetes</taxon>
        <taxon>Actinomycetales</taxon>
        <taxon>Actinomycetaceae</taxon>
        <taxon>Bowdeniella</taxon>
    </lineage>
</organism>
<keyword evidence="8" id="KW-0119">Carbohydrate metabolism</keyword>
<evidence type="ECO:0000256" key="5">
    <source>
        <dbReference type="ARBA" id="ARBA00015938"/>
    </source>
</evidence>
<evidence type="ECO:0000259" key="18">
    <source>
        <dbReference type="SMART" id="SM00642"/>
    </source>
</evidence>
<keyword evidence="7 14" id="KW-0378">Hydrolase</keyword>
<dbReference type="InterPro" id="IPR017853">
    <property type="entry name" value="GH"/>
</dbReference>
<evidence type="ECO:0000256" key="8">
    <source>
        <dbReference type="ARBA" id="ARBA00023277"/>
    </source>
</evidence>
<feature type="active site" description="Proton donor" evidence="15">
    <location>
        <position position="280"/>
    </location>
</feature>
<dbReference type="SMART" id="SM00642">
    <property type="entry name" value="Aamy"/>
    <property type="match status" value="1"/>
</dbReference>
<dbReference type="PANTHER" id="PTHR43651:SF11">
    <property type="entry name" value="MALTO-OLIGOSYLTREHALOSE TREHALOHYDROLASE"/>
    <property type="match status" value="1"/>
</dbReference>
<evidence type="ECO:0000256" key="7">
    <source>
        <dbReference type="ARBA" id="ARBA00022801"/>
    </source>
</evidence>
<dbReference type="PANTHER" id="PTHR43651">
    <property type="entry name" value="1,4-ALPHA-GLUCAN-BRANCHING ENZYME"/>
    <property type="match status" value="1"/>
</dbReference>
<dbReference type="RefSeq" id="WP_073715656.1">
    <property type="nucleotide sequence ID" value="NZ_MQVR01000005.1"/>
</dbReference>
<dbReference type="InterPro" id="IPR044901">
    <property type="entry name" value="Trehalose_TreZ_E-set_sf"/>
</dbReference>
<evidence type="ECO:0000256" key="4">
    <source>
        <dbReference type="ARBA" id="ARBA00012268"/>
    </source>
</evidence>
<comment type="similarity">
    <text evidence="3 14">Belongs to the glycosyl hydrolase 13 family.</text>
</comment>
<dbReference type="Gene3D" id="3.20.20.80">
    <property type="entry name" value="Glycosidases"/>
    <property type="match status" value="1"/>
</dbReference>
<evidence type="ECO:0000256" key="17">
    <source>
        <dbReference type="PIRSR" id="PIRSR006337-3"/>
    </source>
</evidence>
<evidence type="ECO:0000256" key="14">
    <source>
        <dbReference type="PIRNR" id="PIRNR006337"/>
    </source>
</evidence>
<evidence type="ECO:0000256" key="15">
    <source>
        <dbReference type="PIRSR" id="PIRSR006337-1"/>
    </source>
</evidence>
<feature type="domain" description="Glycosyl hydrolase family 13 catalytic" evidence="18">
    <location>
        <begin position="97"/>
        <end position="461"/>
    </location>
</feature>
<gene>
    <name evidence="19" type="ORF">BSZ39_01605</name>
</gene>
<evidence type="ECO:0000256" key="13">
    <source>
        <dbReference type="NCBIfam" id="TIGR02402"/>
    </source>
</evidence>
<evidence type="ECO:0000256" key="3">
    <source>
        <dbReference type="ARBA" id="ARBA00008061"/>
    </source>
</evidence>
<comment type="subcellular location">
    <subcellularLocation>
        <location evidence="1 15">Cytoplasm</location>
    </subcellularLocation>
</comment>
<feature type="binding site" evidence="16">
    <location>
        <begin position="374"/>
        <end position="379"/>
    </location>
    <ligand>
        <name>substrate</name>
    </ligand>
</feature>
<evidence type="ECO:0000313" key="20">
    <source>
        <dbReference type="Proteomes" id="UP000185628"/>
    </source>
</evidence>
<feature type="active site" description="Nucleophile" evidence="15">
    <location>
        <position position="243"/>
    </location>
</feature>
<evidence type="ECO:0000256" key="1">
    <source>
        <dbReference type="ARBA" id="ARBA00004496"/>
    </source>
</evidence>
<dbReference type="EC" id="3.2.1.141" evidence="4 13"/>
<dbReference type="InterPro" id="IPR013783">
    <property type="entry name" value="Ig-like_fold"/>
</dbReference>
<dbReference type="AlphaFoldDB" id="A0A1Q5Q542"/>
<dbReference type="GO" id="GO:0005737">
    <property type="term" value="C:cytoplasm"/>
    <property type="evidence" value="ECO:0007669"/>
    <property type="project" value="UniProtKB-SubCell"/>
</dbReference>
<dbReference type="SUPFAM" id="SSF81296">
    <property type="entry name" value="E set domains"/>
    <property type="match status" value="1"/>
</dbReference>
<evidence type="ECO:0000256" key="6">
    <source>
        <dbReference type="ARBA" id="ARBA00022490"/>
    </source>
</evidence>
<comment type="caution">
    <text evidence="19">The sequence shown here is derived from an EMBL/GenBank/DDBJ whole genome shotgun (WGS) entry which is preliminary data.</text>
</comment>
<comment type="catalytic activity">
    <reaction evidence="12 14">
        <text>hydrolysis of (1-&gt;4)-alpha-D-glucosidic linkage in 4-alpha-D-[(1-&gt;4)-alpha-D-glucanosyl]n trehalose to yield trehalose and (1-&gt;4)-alpha-D-glucan.</text>
        <dbReference type="EC" id="3.2.1.141"/>
    </reaction>
</comment>
<protein>
    <recommendedName>
        <fullName evidence="5 13">Malto-oligosyltrehalose trehalohydrolase</fullName>
        <shortName evidence="14">MTHase</shortName>
        <ecNumber evidence="4 13">3.2.1.141</ecNumber>
    </recommendedName>
    <alternativeName>
        <fullName evidence="11 14">4-alpha-D-((1-&gt;4)-alpha-D-glucano)trehalose trehalohydrolase</fullName>
    </alternativeName>
    <alternativeName>
        <fullName evidence="10 14">Maltooligosyl trehalose trehalohydrolase</fullName>
    </alternativeName>
</protein>
<dbReference type="PIRSF" id="PIRSF006337">
    <property type="entry name" value="Trehalose_TreZ"/>
    <property type="match status" value="1"/>
</dbReference>
<dbReference type="STRING" id="208480.SAMN02910418_00423"/>
<dbReference type="GO" id="GO:0005992">
    <property type="term" value="P:trehalose biosynthetic process"/>
    <property type="evidence" value="ECO:0007669"/>
    <property type="project" value="UniProtKB-UniRule"/>
</dbReference>
<dbReference type="CDD" id="cd02853">
    <property type="entry name" value="E_set_MTHase_like_N"/>
    <property type="match status" value="1"/>
</dbReference>
<dbReference type="SUPFAM" id="SSF51445">
    <property type="entry name" value="(Trans)glycosidases"/>
    <property type="match status" value="1"/>
</dbReference>
<evidence type="ECO:0000256" key="11">
    <source>
        <dbReference type="ARBA" id="ARBA00033284"/>
    </source>
</evidence>
<dbReference type="Gene3D" id="1.10.10.760">
    <property type="entry name" value="E-set domains of sugar-utilizing enzymes"/>
    <property type="match status" value="1"/>
</dbReference>
<feature type="site" description="Transition state stabilizer" evidence="17">
    <location>
        <position position="375"/>
    </location>
</feature>
<dbReference type="InterPro" id="IPR012768">
    <property type="entry name" value="Trehalose_TreZ"/>
</dbReference>
<evidence type="ECO:0000256" key="9">
    <source>
        <dbReference type="ARBA" id="ARBA00023295"/>
    </source>
</evidence>
<keyword evidence="9 14" id="KW-0326">Glycosidase</keyword>
<evidence type="ECO:0000313" key="19">
    <source>
        <dbReference type="EMBL" id="OKL54903.1"/>
    </source>
</evidence>
<evidence type="ECO:0000256" key="16">
    <source>
        <dbReference type="PIRSR" id="PIRSR006337-2"/>
    </source>
</evidence>
<evidence type="ECO:0000256" key="10">
    <source>
        <dbReference type="ARBA" id="ARBA00032057"/>
    </source>
</evidence>
<dbReference type="Gene3D" id="2.60.40.10">
    <property type="entry name" value="Immunoglobulins"/>
    <property type="match status" value="1"/>
</dbReference>
<keyword evidence="20" id="KW-1185">Reference proteome</keyword>
<evidence type="ECO:0000256" key="12">
    <source>
        <dbReference type="ARBA" id="ARBA00034013"/>
    </source>
</evidence>
<evidence type="ECO:0000256" key="2">
    <source>
        <dbReference type="ARBA" id="ARBA00005199"/>
    </source>
</evidence>
<dbReference type="NCBIfam" id="TIGR02402">
    <property type="entry name" value="trehalose_TreZ"/>
    <property type="match status" value="1"/>
</dbReference>
<dbReference type="EMBL" id="MQVR01000005">
    <property type="protein sequence ID" value="OKL54903.1"/>
    <property type="molecule type" value="Genomic_DNA"/>
</dbReference>
<dbReference type="InterPro" id="IPR006047">
    <property type="entry name" value="GH13_cat_dom"/>
</dbReference>
<dbReference type="UniPathway" id="UPA00299"/>
<dbReference type="GO" id="GO:0033942">
    <property type="term" value="F:4-alpha-D-(1-&gt;4)-alpha-D-glucanotrehalose trehalohydrolase activity"/>
    <property type="evidence" value="ECO:0007669"/>
    <property type="project" value="UniProtKB-EC"/>
</dbReference>
<dbReference type="OrthoDB" id="9800174at2"/>
<proteinExistence type="inferred from homology"/>
<comment type="pathway">
    <text evidence="2 14">Glycan biosynthesis; trehalose biosynthesis.</text>
</comment>
<dbReference type="Pfam" id="PF00128">
    <property type="entry name" value="Alpha-amylase"/>
    <property type="match status" value="1"/>
</dbReference>
<reference evidence="20" key="1">
    <citation type="submission" date="2016-12" db="EMBL/GenBank/DDBJ databases">
        <authorList>
            <person name="Meng X."/>
        </authorList>
    </citation>
    <scope>NUCLEOTIDE SEQUENCE [LARGE SCALE GENOMIC DNA]</scope>
    <source>
        <strain evidence="20">DSM 19116</strain>
    </source>
</reference>
<dbReference type="InterPro" id="IPR014756">
    <property type="entry name" value="Ig_E-set"/>
</dbReference>
<keyword evidence="6" id="KW-0963">Cytoplasm</keyword>
<name>A0A1Q5Q542_9ACTO</name>
<sequence>MTLPVDVWAPHATRVELITDDGRSDMSAEDNGWFTASLPAGTRYSFSLDGGPARPDPRSAFQPEGVHGPSEVVDAAAYAWHSGAEIGIDALTSVMYELHVGTFTEAGTLRSAIERLDHLADLGITMIELMPIAAFPGKAGWGYDGVGLWAVHEAYGGPTALQEFVDAAHTRGIGVCLDVVYNHLGPSGNYLAEFGPYFTYAHHTPWGQAINLDGPGSRHVRDFIIDSALRWFTDFRIDALRLDAVHALIDDSEYHLLAELSDRVDELREETGRPLRLIAESDLNDVTTITPTRRGGYGMDAQWDDDIHHALHAWLTGERHGYYADFGESSTLAKALTEVFVHNGTFSSFRGKHWGTPVPADVDPRRFVAFTENHDQVGNRGMGDRPSERLPAPLVAGGAALLLLSPFTPMLFMGQEWSASTPFPFFTDYAENELAHAIREGRRREFAEHGWTDLYGPDAAVPDPQDPATVTSAVLPWDERETGIHARMLAWFTSLIALRRETFGDGETEHVITPSYGDHWFAMRRGPLIVILNRGEDPETIEVADGHIVQAFTADDTDATTTRTDVTVPARSSVILRIGAPTPRWRTRVLV</sequence>
<feature type="binding site" evidence="16">
    <location>
        <begin position="305"/>
        <end position="309"/>
    </location>
    <ligand>
        <name>substrate</name>
    </ligand>
</feature>
<dbReference type="Proteomes" id="UP000185628">
    <property type="component" value="Unassembled WGS sequence"/>
</dbReference>
<accession>A0A1Q5Q542</accession>
<feature type="binding site" evidence="16">
    <location>
        <begin position="241"/>
        <end position="246"/>
    </location>
    <ligand>
        <name>substrate</name>
    </ligand>
</feature>
<dbReference type="CDD" id="cd11325">
    <property type="entry name" value="AmyAc_GTHase"/>
    <property type="match status" value="1"/>
</dbReference>